<gene>
    <name evidence="1" type="ORF">Sipo8835_31940</name>
</gene>
<evidence type="ECO:0000313" key="2">
    <source>
        <dbReference type="Proteomes" id="UP000318720"/>
    </source>
</evidence>
<evidence type="ECO:0000313" key="1">
    <source>
        <dbReference type="EMBL" id="TQE25162.1"/>
    </source>
</evidence>
<reference evidence="1 2" key="1">
    <citation type="submission" date="2019-03" db="EMBL/GenBank/DDBJ databases">
        <title>Comparative genomic analyses of the sweetpotato soil rot pathogen, Streptomyces ipomoeae.</title>
        <authorList>
            <person name="Ruschel Soares N."/>
            <person name="Badger J.H."/>
            <person name="Huguet-Tapia J.C."/>
            <person name="Clark C.A."/>
            <person name="Pettis G.S."/>
        </authorList>
    </citation>
    <scope>NUCLEOTIDE SEQUENCE [LARGE SCALE GENOMIC DNA]</scope>
    <source>
        <strain evidence="1 2">88-35</strain>
    </source>
</reference>
<dbReference type="Proteomes" id="UP000318720">
    <property type="component" value="Unassembled WGS sequence"/>
</dbReference>
<sequence length="60" mass="6467">MSVELSPECGVAQKRGGDGHQRCAQVDIPLPHAIGILLQKKCGCPCHEGRPPKIRTPVRP</sequence>
<organism evidence="1 2">
    <name type="scientific">Streptomyces ipomoeae</name>
    <dbReference type="NCBI Taxonomy" id="103232"/>
    <lineage>
        <taxon>Bacteria</taxon>
        <taxon>Bacillati</taxon>
        <taxon>Actinomycetota</taxon>
        <taxon>Actinomycetes</taxon>
        <taxon>Kitasatosporales</taxon>
        <taxon>Streptomycetaceae</taxon>
        <taxon>Streptomyces</taxon>
    </lineage>
</organism>
<protein>
    <submittedName>
        <fullName evidence="1">Uncharacterized protein</fullName>
    </submittedName>
</protein>
<proteinExistence type="predicted"/>
<name>A0A540PT15_9ACTN</name>
<dbReference type="EMBL" id="SPAZ01000250">
    <property type="protein sequence ID" value="TQE25162.1"/>
    <property type="molecule type" value="Genomic_DNA"/>
</dbReference>
<dbReference type="AlphaFoldDB" id="A0A540PT15"/>
<accession>A0A540PT15</accession>
<comment type="caution">
    <text evidence="1">The sequence shown here is derived from an EMBL/GenBank/DDBJ whole genome shotgun (WGS) entry which is preliminary data.</text>
</comment>